<accession>A0A7Y0DXW3</accession>
<sequence length="110" mass="12246">MGKKILTKCYLEVEEKAELVGKAGAANLSISDYIRRIVTGMQVPAPERANTIRDLLKVNADQARLGNLLRLALDDDGWRVETPDETLDVESLIVKIRNTQAELKSIVKDL</sequence>
<reference evidence="1 2" key="1">
    <citation type="submission" date="2020-04" db="EMBL/GenBank/DDBJ databases">
        <title>Rhodospirillaceae bacterium KN72 isolated from deep sea.</title>
        <authorList>
            <person name="Zhang D.-C."/>
        </authorList>
    </citation>
    <scope>NUCLEOTIDE SEQUENCE [LARGE SCALE GENOMIC DNA]</scope>
    <source>
        <strain evidence="1 2">KN72</strain>
    </source>
</reference>
<organism evidence="1 2">
    <name type="scientific">Pacificispira spongiicola</name>
    <dbReference type="NCBI Taxonomy" id="2729598"/>
    <lineage>
        <taxon>Bacteria</taxon>
        <taxon>Pseudomonadati</taxon>
        <taxon>Pseudomonadota</taxon>
        <taxon>Alphaproteobacteria</taxon>
        <taxon>Rhodospirillales</taxon>
        <taxon>Rhodospirillaceae</taxon>
        <taxon>Pacificispira</taxon>
    </lineage>
</organism>
<dbReference type="Pfam" id="PF21983">
    <property type="entry name" value="NikA-like"/>
    <property type="match status" value="1"/>
</dbReference>
<proteinExistence type="predicted"/>
<dbReference type="RefSeq" id="WP_169623880.1">
    <property type="nucleotide sequence ID" value="NZ_JABBNT010000001.1"/>
</dbReference>
<keyword evidence="2" id="KW-1185">Reference proteome</keyword>
<comment type="caution">
    <text evidence="1">The sequence shown here is derived from an EMBL/GenBank/DDBJ whole genome shotgun (WGS) entry which is preliminary data.</text>
</comment>
<dbReference type="EMBL" id="JABBNT010000001">
    <property type="protein sequence ID" value="NMM43615.1"/>
    <property type="molecule type" value="Genomic_DNA"/>
</dbReference>
<dbReference type="InterPro" id="IPR053842">
    <property type="entry name" value="NikA-like"/>
</dbReference>
<evidence type="ECO:0000313" key="2">
    <source>
        <dbReference type="Proteomes" id="UP000539372"/>
    </source>
</evidence>
<dbReference type="AlphaFoldDB" id="A0A7Y0DXW3"/>
<name>A0A7Y0DXW3_9PROT</name>
<dbReference type="Proteomes" id="UP000539372">
    <property type="component" value="Unassembled WGS sequence"/>
</dbReference>
<gene>
    <name evidence="1" type="ORF">HH303_03940</name>
</gene>
<protein>
    <submittedName>
        <fullName evidence="1">Conjugal transfer protein TrbJ</fullName>
    </submittedName>
</protein>
<evidence type="ECO:0000313" key="1">
    <source>
        <dbReference type="EMBL" id="NMM43615.1"/>
    </source>
</evidence>